<name>A0A2P2CI58_9ZZZZ</name>
<sequence length="292" mass="31052">MTTLPFVDPSDLLASAESVEPLPHTVARLATLVADPNSDIREITETVSLDVSLTADLLRRANSAALGHRGAITSVRDAVVRLGPSTLLSLTLASRVGNRMLKALPAYGLRPGALWERSVAASIAAEAIRARARVPVPAEAGTAALLHDFGMVVLAQHFGKQILDSLALAAATDGTDLLETERVVFGLTHADIGGTVAEAWGLPLSIVDGIRDHHEAHDDLSAVSAAVGLACAMSFEITTREADPEELASQAARRRREAAPLLRVLKLQPDEYHEIVATARERYDDVAERYGA</sequence>
<evidence type="ECO:0000313" key="2">
    <source>
        <dbReference type="EMBL" id="CUR61695.1"/>
    </source>
</evidence>
<reference evidence="2" key="1">
    <citation type="submission" date="2015-08" db="EMBL/GenBank/DDBJ databases">
        <authorList>
            <person name="Babu N.S."/>
            <person name="Beckwith C.J."/>
            <person name="Beseler K.G."/>
            <person name="Brison A."/>
            <person name="Carone J.V."/>
            <person name="Caskin T.P."/>
            <person name="Diamond M."/>
            <person name="Durham M.E."/>
            <person name="Foxe J.M."/>
            <person name="Go M."/>
            <person name="Henderson B.A."/>
            <person name="Jones I.B."/>
            <person name="McGettigan J.A."/>
            <person name="Micheletti S.J."/>
            <person name="Nasrallah M.E."/>
            <person name="Ortiz D."/>
            <person name="Piller C.R."/>
            <person name="Privatt S.R."/>
            <person name="Schneider S.L."/>
            <person name="Sharp S."/>
            <person name="Smith T.C."/>
            <person name="Stanton J.D."/>
            <person name="Ullery H.E."/>
            <person name="Wilson R.J."/>
            <person name="Serrano M.G."/>
            <person name="Buck G."/>
            <person name="Lee V."/>
            <person name="Wang Y."/>
            <person name="Carvalho R."/>
            <person name="Voegtly L."/>
            <person name="Shi R."/>
            <person name="Duckworth R."/>
            <person name="Johnson A."/>
            <person name="Loviza R."/>
            <person name="Walstead R."/>
            <person name="Shah Z."/>
            <person name="Kiflezghi M."/>
            <person name="Wade K."/>
            <person name="Ball S.L."/>
            <person name="Bradley K.W."/>
            <person name="Asai D.J."/>
            <person name="Bowman C.A."/>
            <person name="Russell D.A."/>
            <person name="Pope W.H."/>
            <person name="Jacobs-Sera D."/>
            <person name="Hendrix R.W."/>
            <person name="Hatfull G.F."/>
        </authorList>
    </citation>
    <scope>NUCLEOTIDE SEQUENCE</scope>
</reference>
<organism evidence="2">
    <name type="scientific">metagenome</name>
    <dbReference type="NCBI Taxonomy" id="256318"/>
    <lineage>
        <taxon>unclassified sequences</taxon>
        <taxon>metagenomes</taxon>
    </lineage>
</organism>
<dbReference type="InterPro" id="IPR052340">
    <property type="entry name" value="RNase_Y/CdgJ"/>
</dbReference>
<protein>
    <recommendedName>
        <fullName evidence="1">HDOD domain-containing protein</fullName>
    </recommendedName>
</protein>
<feature type="domain" description="HDOD" evidence="1">
    <location>
        <begin position="19"/>
        <end position="216"/>
    </location>
</feature>
<dbReference type="SUPFAM" id="SSF109604">
    <property type="entry name" value="HD-domain/PDEase-like"/>
    <property type="match status" value="1"/>
</dbReference>
<dbReference type="Pfam" id="PF08668">
    <property type="entry name" value="HDOD"/>
    <property type="match status" value="1"/>
</dbReference>
<dbReference type="EMBL" id="CZKB01000020">
    <property type="protein sequence ID" value="CUR61695.1"/>
    <property type="molecule type" value="Genomic_DNA"/>
</dbReference>
<dbReference type="PANTHER" id="PTHR33525">
    <property type="match status" value="1"/>
</dbReference>
<dbReference type="PROSITE" id="PS51833">
    <property type="entry name" value="HDOD"/>
    <property type="match status" value="1"/>
</dbReference>
<dbReference type="PANTHER" id="PTHR33525:SF3">
    <property type="entry name" value="RIBONUCLEASE Y"/>
    <property type="match status" value="1"/>
</dbReference>
<accession>A0A2P2CI58</accession>
<evidence type="ECO:0000259" key="1">
    <source>
        <dbReference type="PROSITE" id="PS51833"/>
    </source>
</evidence>
<dbReference type="InterPro" id="IPR013976">
    <property type="entry name" value="HDOD"/>
</dbReference>
<gene>
    <name evidence="2" type="ORF">NOCA1270014</name>
</gene>
<proteinExistence type="predicted"/>
<dbReference type="Gene3D" id="1.10.3210.10">
    <property type="entry name" value="Hypothetical protein af1432"/>
    <property type="match status" value="1"/>
</dbReference>
<dbReference type="AlphaFoldDB" id="A0A2P2CI58"/>